<organism evidence="2 3">
    <name type="scientific">Herpetosiphon gulosus</name>
    <dbReference type="NCBI Taxonomy" id="1973496"/>
    <lineage>
        <taxon>Bacteria</taxon>
        <taxon>Bacillati</taxon>
        <taxon>Chloroflexota</taxon>
        <taxon>Chloroflexia</taxon>
        <taxon>Herpetosiphonales</taxon>
        <taxon>Herpetosiphonaceae</taxon>
        <taxon>Herpetosiphon</taxon>
    </lineage>
</organism>
<dbReference type="Pfam" id="PF06013">
    <property type="entry name" value="WXG100"/>
    <property type="match status" value="1"/>
</dbReference>
<dbReference type="RefSeq" id="WP_345720951.1">
    <property type="nucleotide sequence ID" value="NZ_BAABRU010000003.1"/>
</dbReference>
<evidence type="ECO:0000313" key="2">
    <source>
        <dbReference type="EMBL" id="GAA5527310.1"/>
    </source>
</evidence>
<keyword evidence="3" id="KW-1185">Reference proteome</keyword>
<dbReference type="Proteomes" id="UP001428290">
    <property type="component" value="Unassembled WGS sequence"/>
</dbReference>
<comment type="caution">
    <text evidence="2">The sequence shown here is derived from an EMBL/GenBank/DDBJ whole genome shotgun (WGS) entry which is preliminary data.</text>
</comment>
<sequence length="326" mass="33546">MAQDTIQAKYDELDQVASRFGKAADTTTAIFKSLESMANRLEGGDWQGDAQKAFSAEFRGEVQPAFNRLHTFFQQAQSTTLEIKKVFQQAEEEAAALFRGDVFGGGANGNGSGNGTAGNGNGNGSGSGNTSDGSTGTGGSGSGPTFKGKVKVHTYDYKTKTGETKPQLKLGVSGALLEDKGDLIKVDGPIPYTLKGKYQVGYGEAGIGLGVNGDKKFTIGPYVEGTVAKGELTNVYGDKNFGVTETLEGKVLSVEGFAGLKDGSVGATIGGTLASVQATKGLNIAGVNVGVTAEVGLKAELGFSIGKETKIKLPFVSFGFSFGGAK</sequence>
<accession>A0ABP9WVZ6</accession>
<feature type="compositionally biased region" description="Gly residues" evidence="1">
    <location>
        <begin position="109"/>
        <end position="127"/>
    </location>
</feature>
<proteinExistence type="predicted"/>
<dbReference type="NCBIfam" id="TIGR03930">
    <property type="entry name" value="WXG100_ESAT6"/>
    <property type="match status" value="1"/>
</dbReference>
<evidence type="ECO:0008006" key="4">
    <source>
        <dbReference type="Google" id="ProtNLM"/>
    </source>
</evidence>
<evidence type="ECO:0000313" key="3">
    <source>
        <dbReference type="Proteomes" id="UP001428290"/>
    </source>
</evidence>
<evidence type="ECO:0000256" key="1">
    <source>
        <dbReference type="SAM" id="MobiDB-lite"/>
    </source>
</evidence>
<dbReference type="EMBL" id="BAABRU010000003">
    <property type="protein sequence ID" value="GAA5527310.1"/>
    <property type="molecule type" value="Genomic_DNA"/>
</dbReference>
<gene>
    <name evidence="2" type="ORF">Hgul01_01094</name>
</gene>
<dbReference type="InterPro" id="IPR036689">
    <property type="entry name" value="ESAT-6-like_sf"/>
</dbReference>
<dbReference type="Gene3D" id="1.10.287.1060">
    <property type="entry name" value="ESAT-6-like"/>
    <property type="match status" value="1"/>
</dbReference>
<reference evidence="2 3" key="1">
    <citation type="submission" date="2024-02" db="EMBL/GenBank/DDBJ databases">
        <title>Herpetosiphon gulosus NBRC 112829.</title>
        <authorList>
            <person name="Ichikawa N."/>
            <person name="Katano-Makiyama Y."/>
            <person name="Hidaka K."/>
        </authorList>
    </citation>
    <scope>NUCLEOTIDE SEQUENCE [LARGE SCALE GENOMIC DNA]</scope>
    <source>
        <strain evidence="2 3">NBRC 112829</strain>
    </source>
</reference>
<dbReference type="SUPFAM" id="SSF140453">
    <property type="entry name" value="EsxAB dimer-like"/>
    <property type="match status" value="1"/>
</dbReference>
<dbReference type="InterPro" id="IPR010310">
    <property type="entry name" value="T7SS_ESAT-6-like"/>
</dbReference>
<protein>
    <recommendedName>
        <fullName evidence="4">WXG100 family type VII secretion target</fullName>
    </recommendedName>
</protein>
<name>A0ABP9WVZ6_9CHLR</name>
<feature type="region of interest" description="Disordered" evidence="1">
    <location>
        <begin position="109"/>
        <end position="145"/>
    </location>
</feature>